<dbReference type="GO" id="GO:0003723">
    <property type="term" value="F:RNA binding"/>
    <property type="evidence" value="ECO:0007669"/>
    <property type="project" value="TreeGrafter"/>
</dbReference>
<feature type="non-terminal residue" evidence="4">
    <location>
        <position position="1"/>
    </location>
</feature>
<name>X1CQI2_9ZZZZ</name>
<dbReference type="InterPro" id="IPR045077">
    <property type="entry name" value="L3_arc_euk"/>
</dbReference>
<organism evidence="4">
    <name type="scientific">marine sediment metagenome</name>
    <dbReference type="NCBI Taxonomy" id="412755"/>
    <lineage>
        <taxon>unclassified sequences</taxon>
        <taxon>metagenomes</taxon>
        <taxon>ecological metagenomes</taxon>
    </lineage>
</organism>
<dbReference type="InterPro" id="IPR009000">
    <property type="entry name" value="Transl_B-barrel_sf"/>
</dbReference>
<evidence type="ECO:0008006" key="5">
    <source>
        <dbReference type="Google" id="ProtNLM"/>
    </source>
</evidence>
<dbReference type="SUPFAM" id="SSF50447">
    <property type="entry name" value="Translation proteins"/>
    <property type="match status" value="1"/>
</dbReference>
<dbReference type="Gene3D" id="2.40.30.10">
    <property type="entry name" value="Translation factors"/>
    <property type="match status" value="1"/>
</dbReference>
<proteinExistence type="inferred from homology"/>
<evidence type="ECO:0000256" key="2">
    <source>
        <dbReference type="ARBA" id="ARBA00022980"/>
    </source>
</evidence>
<dbReference type="PANTHER" id="PTHR11363:SF5">
    <property type="entry name" value="LARGE RIBOSOMAL SUBUNIT PROTEIN UL3"/>
    <property type="match status" value="1"/>
</dbReference>
<accession>X1CQI2</accession>
<evidence type="ECO:0000256" key="1">
    <source>
        <dbReference type="ARBA" id="ARBA00006540"/>
    </source>
</evidence>
<evidence type="ECO:0000313" key="4">
    <source>
        <dbReference type="EMBL" id="GAG98378.1"/>
    </source>
</evidence>
<evidence type="ECO:0000256" key="3">
    <source>
        <dbReference type="ARBA" id="ARBA00023274"/>
    </source>
</evidence>
<keyword evidence="2" id="KW-0689">Ribosomal protein</keyword>
<sequence>GQMGFHQRTEYHKRIMQIGENEEEINPKGGIIKYGKISGDYLLVLGSIPGTKKRLIRMRKTIRPQKSFEIKSPEITYISRESQQRK</sequence>
<gene>
    <name evidence="4" type="ORF">S01H4_51309</name>
</gene>
<comment type="similarity">
    <text evidence="1">Belongs to the universal ribosomal protein uL3 family.</text>
</comment>
<comment type="caution">
    <text evidence="4">The sequence shown here is derived from an EMBL/GenBank/DDBJ whole genome shotgun (WGS) entry which is preliminary data.</text>
</comment>
<dbReference type="Pfam" id="PF00297">
    <property type="entry name" value="Ribosomal_L3"/>
    <property type="match status" value="1"/>
</dbReference>
<protein>
    <recommendedName>
        <fullName evidence="5">50S ribosomal protein L3</fullName>
    </recommendedName>
</protein>
<reference evidence="4" key="1">
    <citation type="journal article" date="2014" name="Front. Microbiol.">
        <title>High frequency of phylogenetically diverse reductive dehalogenase-homologous genes in deep subseafloor sedimentary metagenomes.</title>
        <authorList>
            <person name="Kawai M."/>
            <person name="Futagami T."/>
            <person name="Toyoda A."/>
            <person name="Takaki Y."/>
            <person name="Nishi S."/>
            <person name="Hori S."/>
            <person name="Arai W."/>
            <person name="Tsubouchi T."/>
            <person name="Morono Y."/>
            <person name="Uchiyama I."/>
            <person name="Ito T."/>
            <person name="Fujiyama A."/>
            <person name="Inagaki F."/>
            <person name="Takami H."/>
        </authorList>
    </citation>
    <scope>NUCLEOTIDE SEQUENCE</scope>
    <source>
        <strain evidence="4">Expedition CK06-06</strain>
    </source>
</reference>
<dbReference type="EMBL" id="BART01029203">
    <property type="protein sequence ID" value="GAG98378.1"/>
    <property type="molecule type" value="Genomic_DNA"/>
</dbReference>
<dbReference type="PANTHER" id="PTHR11363">
    <property type="entry name" value="60S RIBOSOMAL PROTEIN L3-RELATED"/>
    <property type="match status" value="1"/>
</dbReference>
<keyword evidence="3" id="KW-0687">Ribonucleoprotein</keyword>
<dbReference type="GO" id="GO:0022625">
    <property type="term" value="C:cytosolic large ribosomal subunit"/>
    <property type="evidence" value="ECO:0007669"/>
    <property type="project" value="TreeGrafter"/>
</dbReference>
<dbReference type="GO" id="GO:0003735">
    <property type="term" value="F:structural constituent of ribosome"/>
    <property type="evidence" value="ECO:0007669"/>
    <property type="project" value="InterPro"/>
</dbReference>
<dbReference type="GO" id="GO:0006412">
    <property type="term" value="P:translation"/>
    <property type="evidence" value="ECO:0007669"/>
    <property type="project" value="InterPro"/>
</dbReference>
<dbReference type="InterPro" id="IPR000597">
    <property type="entry name" value="Ribosomal_uL3"/>
</dbReference>
<dbReference type="AlphaFoldDB" id="X1CQI2"/>